<evidence type="ECO:0000259" key="10">
    <source>
        <dbReference type="Pfam" id="PF08221"/>
    </source>
</evidence>
<feature type="domain" description="RNA polymerase III Rpc82 C -terminal" evidence="9">
    <location>
        <begin position="154"/>
        <end position="374"/>
    </location>
</feature>
<feature type="region of interest" description="Disordered" evidence="8">
    <location>
        <begin position="224"/>
        <end position="259"/>
    </location>
</feature>
<protein>
    <recommendedName>
        <fullName evidence="3 7">DNA-directed RNA polymerase III subunit RPC3</fullName>
        <shortName evidence="7">RNA polymerase III subunit C3</shortName>
    </recommendedName>
</protein>
<dbReference type="Proteomes" id="UP000091857">
    <property type="component" value="Chromosome 14"/>
</dbReference>
<comment type="caution">
    <text evidence="12">The sequence shown here is derived from an EMBL/GenBank/DDBJ whole genome shotgun (WGS) entry which is preliminary data.</text>
</comment>
<dbReference type="OrthoDB" id="272392at2759"/>
<dbReference type="STRING" id="3983.A0A2C9UJ95"/>
<name>A0A2C9UJ95_MANES</name>
<dbReference type="InterPro" id="IPR036388">
    <property type="entry name" value="WH-like_DNA-bd_sf"/>
</dbReference>
<gene>
    <name evidence="12" type="ORF">MANES_14G025200v8</name>
</gene>
<proteinExistence type="inferred from homology"/>
<dbReference type="PANTHER" id="PTHR12949">
    <property type="entry name" value="RNA POLYMERASE III DNA DIRECTED -RELATED"/>
    <property type="match status" value="1"/>
</dbReference>
<reference evidence="13" key="1">
    <citation type="journal article" date="2016" name="Nat. Biotechnol.">
        <title>Sequencing wild and cultivated cassava and related species reveals extensive interspecific hybridization and genetic diversity.</title>
        <authorList>
            <person name="Bredeson J.V."/>
            <person name="Lyons J.B."/>
            <person name="Prochnik S.E."/>
            <person name="Wu G.A."/>
            <person name="Ha C.M."/>
            <person name="Edsinger-Gonzales E."/>
            <person name="Grimwood J."/>
            <person name="Schmutz J."/>
            <person name="Rabbi I.Y."/>
            <person name="Egesi C."/>
            <person name="Nauluvula P."/>
            <person name="Lebot V."/>
            <person name="Ndunguru J."/>
            <person name="Mkamilo G."/>
            <person name="Bart R.S."/>
            <person name="Setter T.L."/>
            <person name="Gleadow R.M."/>
            <person name="Kulakow P."/>
            <person name="Ferguson M.E."/>
            <person name="Rounsley S."/>
            <person name="Rokhsar D.S."/>
        </authorList>
    </citation>
    <scope>NUCLEOTIDE SEQUENCE [LARGE SCALE GENOMIC DNA]</scope>
    <source>
        <strain evidence="13">cv. AM560-2</strain>
    </source>
</reference>
<feature type="domain" description="RNA polymerase III subunit RPC82-related helix-turn-helix" evidence="10">
    <location>
        <begin position="10"/>
        <end position="68"/>
    </location>
</feature>
<evidence type="ECO:0000256" key="3">
    <source>
        <dbReference type="ARBA" id="ARBA00016689"/>
    </source>
</evidence>
<keyword evidence="4 7" id="KW-0240">DNA-directed RNA polymerase</keyword>
<dbReference type="PANTHER" id="PTHR12949:SF0">
    <property type="entry name" value="DNA-DIRECTED RNA POLYMERASE III SUBUNIT RPC3"/>
    <property type="match status" value="1"/>
</dbReference>
<evidence type="ECO:0000256" key="5">
    <source>
        <dbReference type="ARBA" id="ARBA00023163"/>
    </source>
</evidence>
<dbReference type="AlphaFoldDB" id="A0A2C9UJ95"/>
<dbReference type="FunFam" id="1.10.10.10:FF:000218">
    <property type="entry name" value="DNA-directed RNA polymerase III subunit RPC3"/>
    <property type="match status" value="1"/>
</dbReference>
<evidence type="ECO:0000313" key="13">
    <source>
        <dbReference type="Proteomes" id="UP000091857"/>
    </source>
</evidence>
<dbReference type="Pfam" id="PF08221">
    <property type="entry name" value="HTH_9"/>
    <property type="match status" value="1"/>
</dbReference>
<comment type="subunit">
    <text evidence="7">Component of the RNA polymerase III (Pol III) complex consisting of 17 subunits.</text>
</comment>
<feature type="domain" description="DNA-directed RNA polymerase III subunit RPC3 winged-helix" evidence="11">
    <location>
        <begin position="380"/>
        <end position="440"/>
    </location>
</feature>
<dbReference type="Pfam" id="PF05645">
    <property type="entry name" value="RNA_pol_Rpc82"/>
    <property type="match status" value="1"/>
</dbReference>
<feature type="compositionally biased region" description="Basic and acidic residues" evidence="8">
    <location>
        <begin position="231"/>
        <end position="250"/>
    </location>
</feature>
<keyword evidence="6 7" id="KW-0539">Nucleus</keyword>
<dbReference type="EMBL" id="CM004400">
    <property type="protein sequence ID" value="OAY30367.1"/>
    <property type="molecule type" value="Genomic_DNA"/>
</dbReference>
<evidence type="ECO:0000313" key="12">
    <source>
        <dbReference type="EMBL" id="OAY30367.1"/>
    </source>
</evidence>
<evidence type="ECO:0000256" key="6">
    <source>
        <dbReference type="ARBA" id="ARBA00023242"/>
    </source>
</evidence>
<dbReference type="GO" id="GO:0006351">
    <property type="term" value="P:DNA-templated transcription"/>
    <property type="evidence" value="ECO:0007669"/>
    <property type="project" value="InterPro"/>
</dbReference>
<dbReference type="InterPro" id="IPR008806">
    <property type="entry name" value="RNA_pol_III_Rpc82_C"/>
</dbReference>
<dbReference type="Gramene" id="Manes.14G025200.2.v8.1">
    <property type="protein sequence ID" value="Manes.14G025200.2.v8.1.CDS"/>
    <property type="gene ID" value="Manes.14G025200.v8.1"/>
</dbReference>
<organism evidence="12 13">
    <name type="scientific">Manihot esculenta</name>
    <name type="common">Cassava</name>
    <name type="synonym">Jatropha manihot</name>
    <dbReference type="NCBI Taxonomy" id="3983"/>
    <lineage>
        <taxon>Eukaryota</taxon>
        <taxon>Viridiplantae</taxon>
        <taxon>Streptophyta</taxon>
        <taxon>Embryophyta</taxon>
        <taxon>Tracheophyta</taxon>
        <taxon>Spermatophyta</taxon>
        <taxon>Magnoliopsida</taxon>
        <taxon>eudicotyledons</taxon>
        <taxon>Gunneridae</taxon>
        <taxon>Pentapetalae</taxon>
        <taxon>rosids</taxon>
        <taxon>fabids</taxon>
        <taxon>Malpighiales</taxon>
        <taxon>Euphorbiaceae</taxon>
        <taxon>Crotonoideae</taxon>
        <taxon>Manihoteae</taxon>
        <taxon>Manihot</taxon>
    </lineage>
</organism>
<evidence type="ECO:0000256" key="4">
    <source>
        <dbReference type="ARBA" id="ARBA00022478"/>
    </source>
</evidence>
<dbReference type="FunFam" id="1.10.10.10:FF:000515">
    <property type="entry name" value="DNA-directed RNA polymerase III subunit rpc3"/>
    <property type="match status" value="1"/>
</dbReference>
<comment type="subcellular location">
    <subcellularLocation>
        <location evidence="1 7">Nucleus</location>
    </subcellularLocation>
</comment>
<accession>A0A2C9UJ95</accession>
<evidence type="ECO:0000256" key="8">
    <source>
        <dbReference type="SAM" id="MobiDB-lite"/>
    </source>
</evidence>
<keyword evidence="13" id="KW-1185">Reference proteome</keyword>
<dbReference type="InterPro" id="IPR055207">
    <property type="entry name" value="POLR3C_WHD"/>
</dbReference>
<keyword evidence="5 7" id="KW-0804">Transcription</keyword>
<dbReference type="Gene3D" id="1.10.10.10">
    <property type="entry name" value="Winged helix-like DNA-binding domain superfamily/Winged helix DNA-binding domain"/>
    <property type="match status" value="4"/>
</dbReference>
<dbReference type="InterPro" id="IPR039748">
    <property type="entry name" value="RPC3"/>
</dbReference>
<comment type="function">
    <text evidence="7">DNA-dependent RNA polymerase catalyzes the transcription of DNA into RNA using the four ribonucleoside triphosphates as substrates. Specific core component of RNA polymerase III which synthesizes small RNAs, such as 5S rRNA and tRNAs.</text>
</comment>
<dbReference type="GO" id="GO:0005666">
    <property type="term" value="C:RNA polymerase III complex"/>
    <property type="evidence" value="ECO:0000318"/>
    <property type="project" value="GO_Central"/>
</dbReference>
<dbReference type="InterPro" id="IPR013197">
    <property type="entry name" value="RNA_pol_III_RPC82-rel_HTH"/>
</dbReference>
<sequence length="529" mass="60773">MVKTQYGIKYAVHLITNHFGNLVAKVCECLLRKGPLTLHNIVRYTELTQMQVKNSLLVLIQHNCVQAFRLADTGGSQSAPKQITQYIALFDNILHRMRFSKFLAIISQEFDTLCVGIVEGLLQHGRLTLRQIVERANSSQKEGNSVGMGAVQENLRKLVMARYVEHCPTAEPFLESPTEDDAPARKRGAKSSKMVIEPETLEQRVMEAARPMEAKRFSLEMDTELNEDGEKDQNKSPDKHVGDKRKRDASDPNVDSDTTEDQVVLWHANFEEFIRRLRHKACIENVRARMDDGAAIVLSAMLEASKTEEKKVRTASSVPLSVNSIYEEVIKSEKGRNMTFDHVRSALVQLSSPPPFVTVIDESYSIDFKHIIEVAQSEEVESIVLKRFGRDAYRMFRLLSKAGRLLETDKISDKIFVEKKETTKILYKLWQDDYLLMEKLVVGTATFLLWKVNKHVLWEHVLDEMFHAALNLSLRVAYELEQQKEIVNLPTDRREGPMKEKYEKLKKMRVLMESSQMKLDDAIMLFHDF</sequence>
<dbReference type="Pfam" id="PF22536">
    <property type="entry name" value="WHD_POLR3C"/>
    <property type="match status" value="1"/>
</dbReference>
<dbReference type="GO" id="GO:0003697">
    <property type="term" value="F:single-stranded DNA binding"/>
    <property type="evidence" value="ECO:0007669"/>
    <property type="project" value="UniProtKB-UniRule"/>
</dbReference>
<evidence type="ECO:0000259" key="11">
    <source>
        <dbReference type="Pfam" id="PF22536"/>
    </source>
</evidence>
<evidence type="ECO:0000256" key="1">
    <source>
        <dbReference type="ARBA" id="ARBA00004123"/>
    </source>
</evidence>
<feature type="region of interest" description="Disordered" evidence="8">
    <location>
        <begin position="172"/>
        <end position="197"/>
    </location>
</feature>
<evidence type="ECO:0000256" key="2">
    <source>
        <dbReference type="ARBA" id="ARBA00007206"/>
    </source>
</evidence>
<comment type="similarity">
    <text evidence="2 7">Belongs to the eukaryotic RPC3/POLR3C RNA polymerase subunit family.</text>
</comment>
<evidence type="ECO:0000256" key="7">
    <source>
        <dbReference type="RuleBase" id="RU367076"/>
    </source>
</evidence>
<evidence type="ECO:0000259" key="9">
    <source>
        <dbReference type="Pfam" id="PF05645"/>
    </source>
</evidence>